<dbReference type="EMBL" id="BAAARI010000011">
    <property type="protein sequence ID" value="GAA2577878.1"/>
    <property type="molecule type" value="Genomic_DNA"/>
</dbReference>
<protein>
    <recommendedName>
        <fullName evidence="4">DUF1918 domain-containing protein</fullName>
    </recommendedName>
</protein>
<accession>A0ABN3PBT4</accession>
<comment type="caution">
    <text evidence="2">The sequence shown here is derived from an EMBL/GenBank/DDBJ whole genome shotgun (WGS) entry which is preliminary data.</text>
</comment>
<dbReference type="Proteomes" id="UP001500274">
    <property type="component" value="Unassembled WGS sequence"/>
</dbReference>
<evidence type="ECO:0000313" key="3">
    <source>
        <dbReference type="Proteomes" id="UP001500274"/>
    </source>
</evidence>
<name>A0ABN3PBT4_9MICO</name>
<keyword evidence="3" id="KW-1185">Reference proteome</keyword>
<organism evidence="2 3">
    <name type="scientific">Microbacterium binotii</name>
    <dbReference type="NCBI Taxonomy" id="462710"/>
    <lineage>
        <taxon>Bacteria</taxon>
        <taxon>Bacillati</taxon>
        <taxon>Actinomycetota</taxon>
        <taxon>Actinomycetes</taxon>
        <taxon>Micrococcales</taxon>
        <taxon>Microbacteriaceae</taxon>
        <taxon>Microbacterium</taxon>
    </lineage>
</organism>
<feature type="compositionally biased region" description="Basic residues" evidence="1">
    <location>
        <begin position="13"/>
        <end position="24"/>
    </location>
</feature>
<evidence type="ECO:0008006" key="4">
    <source>
        <dbReference type="Google" id="ProtNLM"/>
    </source>
</evidence>
<evidence type="ECO:0000313" key="2">
    <source>
        <dbReference type="EMBL" id="GAA2577878.1"/>
    </source>
</evidence>
<feature type="region of interest" description="Disordered" evidence="1">
    <location>
        <begin position="1"/>
        <end position="24"/>
    </location>
</feature>
<sequence length="82" mass="8990">MSAFTAKPGPAPKRPKQKKGKRPRLIAGDGVIGATGTLGRIEHKLDGDLYRVRWDDGLITTSSGDRLTKRFTSQSRSLGRVR</sequence>
<dbReference type="RefSeq" id="WP_344228495.1">
    <property type="nucleotide sequence ID" value="NZ_BAAARI010000011.1"/>
</dbReference>
<evidence type="ECO:0000256" key="1">
    <source>
        <dbReference type="SAM" id="MobiDB-lite"/>
    </source>
</evidence>
<proteinExistence type="predicted"/>
<gene>
    <name evidence="2" type="ORF">GCM10009862_16490</name>
</gene>
<reference evidence="2 3" key="1">
    <citation type="journal article" date="2019" name="Int. J. Syst. Evol. Microbiol.">
        <title>The Global Catalogue of Microorganisms (GCM) 10K type strain sequencing project: providing services to taxonomists for standard genome sequencing and annotation.</title>
        <authorList>
            <consortium name="The Broad Institute Genomics Platform"/>
            <consortium name="The Broad Institute Genome Sequencing Center for Infectious Disease"/>
            <person name="Wu L."/>
            <person name="Ma J."/>
        </authorList>
    </citation>
    <scope>NUCLEOTIDE SEQUENCE [LARGE SCALE GENOMIC DNA]</scope>
    <source>
        <strain evidence="2 3">JCM 16365</strain>
    </source>
</reference>